<gene>
    <name evidence="3" type="ORF">BCR15_10990</name>
</gene>
<proteinExistence type="predicted"/>
<dbReference type="AlphaFoldDB" id="A0A1C0ASF2"/>
<dbReference type="Pfam" id="PF14403">
    <property type="entry name" value="CP_ATPgrasp_2"/>
    <property type="match status" value="1"/>
</dbReference>
<protein>
    <submittedName>
        <fullName evidence="3">Uncharacterized protein</fullName>
    </submittedName>
</protein>
<dbReference type="InterPro" id="IPR025841">
    <property type="entry name" value="CP_ATPgrasp_2"/>
</dbReference>
<dbReference type="RefSeq" id="WP_068749430.1">
    <property type="nucleotide sequence ID" value="NZ_MBQD01000001.1"/>
</dbReference>
<name>A0A1C0ASF2_9ACTN</name>
<keyword evidence="4" id="KW-1185">Reference proteome</keyword>
<dbReference type="Proteomes" id="UP000093501">
    <property type="component" value="Unassembled WGS sequence"/>
</dbReference>
<reference evidence="4" key="1">
    <citation type="submission" date="2016-07" db="EMBL/GenBank/DDBJ databases">
        <authorList>
            <person name="Florea S."/>
            <person name="Webb J.S."/>
            <person name="Jaromczyk J."/>
            <person name="Schardl C.L."/>
        </authorList>
    </citation>
    <scope>NUCLEOTIDE SEQUENCE [LARGE SCALE GENOMIC DNA]</scope>
    <source>
        <strain evidence="4">IPBSL-7</strain>
    </source>
</reference>
<dbReference type="PANTHER" id="PTHR34595">
    <property type="entry name" value="BLR5612 PROTEIN"/>
    <property type="match status" value="1"/>
</dbReference>
<dbReference type="PANTHER" id="PTHR34595:SF2">
    <property type="entry name" value="BLR2978 PROTEIN"/>
    <property type="match status" value="1"/>
</dbReference>
<evidence type="ECO:0000259" key="2">
    <source>
        <dbReference type="Pfam" id="PF14403"/>
    </source>
</evidence>
<evidence type="ECO:0000313" key="3">
    <source>
        <dbReference type="EMBL" id="OCL37223.1"/>
    </source>
</evidence>
<evidence type="ECO:0000259" key="1">
    <source>
        <dbReference type="Pfam" id="PF04168"/>
    </source>
</evidence>
<dbReference type="Gene3D" id="3.30.1490.270">
    <property type="match status" value="1"/>
</dbReference>
<evidence type="ECO:0000313" key="4">
    <source>
        <dbReference type="Proteomes" id="UP000093501"/>
    </source>
</evidence>
<dbReference type="Gene3D" id="3.40.50.11290">
    <property type="match status" value="1"/>
</dbReference>
<dbReference type="InterPro" id="IPR007296">
    <property type="entry name" value="DUF403"/>
</dbReference>
<feature type="domain" description="DUF403" evidence="1">
    <location>
        <begin position="484"/>
        <end position="788"/>
    </location>
</feature>
<dbReference type="EMBL" id="MBQD01000001">
    <property type="protein sequence ID" value="OCL37223.1"/>
    <property type="molecule type" value="Genomic_DNA"/>
</dbReference>
<organism evidence="3 4">
    <name type="scientific">Tessaracoccus lapidicaptus</name>
    <dbReference type="NCBI Taxonomy" id="1427523"/>
    <lineage>
        <taxon>Bacteria</taxon>
        <taxon>Bacillati</taxon>
        <taxon>Actinomycetota</taxon>
        <taxon>Actinomycetes</taxon>
        <taxon>Propionibacteriales</taxon>
        <taxon>Propionibacteriaceae</taxon>
        <taxon>Tessaracoccus</taxon>
    </lineage>
</organism>
<feature type="domain" description="Circularly permuted ATP-grasp type 2" evidence="2">
    <location>
        <begin position="59"/>
        <end position="435"/>
    </location>
</feature>
<dbReference type="InterPro" id="IPR051680">
    <property type="entry name" value="ATP-dep_Glu-Cys_Ligase-2"/>
</dbReference>
<comment type="caution">
    <text evidence="3">The sequence shown here is derived from an EMBL/GenBank/DDBJ whole genome shotgun (WGS) entry which is preliminary data.</text>
</comment>
<sequence length="809" mass="86336">MTVPTEGPSVGISAVVDAVERLGADGLAAARTELVRLVEDEGIRYGGEGGRHWSIDPLPLLLQAEEWATLEAGLAQRARLLDLVLGDLYGEQRLLSSGAVPAEAVWGHPGFLHRAAGVPAPGEGWLPLLATDVGRDAATGTWLVLADRADAPAGVGYAMATRRLTTRVMADLHHDAPPARMRSFFSAMRAGVQQAAPRTDHTPRGVLLWSGAADETAYEQGFLATLLGYTLVEAEDLLVRDGQVWLTSAEGRALVDVILRRVPSDLADPLEFRSDSQLGVAGLLEAARLGTVATLNPLGSGVVENPALLGLLPALAPQLLGEDLALATPETWWCGDPAQRSHVLTHLDSLVIKPINRDRAPSRAGWELDAAGRDAVRARIAAEPWAWCGQAPVELSTEPVVGDHGLEPRRVVVRTFGARVDGEHVFLPGGLARAARGPDFRIASADGALAKDVWVLDPAEAQETWARTFDGGGAVVQRVQAPAPRVADNLVWFGRYAERADGTARLLRVAADLAQDHGRRPGSRGAQTLAAMLDAGERLTGLELSSGDVTAALTHLRHAMSRTATTGTVAHSVRRLVDAANQVPDIMSGDVWHVLSRLERLVAGAPRRHDLAGVLGDVVTQTLAVAGINAESLTRDVTWAFVDAGTRLERAQRTVALVQHAFGVSRALVVENQVAESLLAACESAITYRRRAASGEAHDRPAVAAAQLLLADRTNPRSAAYQMDRLAEDLGLVGDDELATRADELAWGLAASDLEELFAGPRDRVVDAAVVWQAALRDLADALHRRHLTRSAPRRATLSDWWSGPAEEH</sequence>
<accession>A0A1C0ASF2</accession>
<dbReference type="Pfam" id="PF04168">
    <property type="entry name" value="Alpha-E"/>
    <property type="match status" value="1"/>
</dbReference>
<dbReference type="SUPFAM" id="SSF56059">
    <property type="entry name" value="Glutathione synthetase ATP-binding domain-like"/>
    <property type="match status" value="1"/>
</dbReference>